<keyword evidence="5 8" id="KW-1133">Transmembrane helix</keyword>
<dbReference type="PANTHER" id="PTHR32024">
    <property type="entry name" value="TRK SYSTEM POTASSIUM UPTAKE PROTEIN TRKG-RELATED"/>
    <property type="match status" value="1"/>
</dbReference>
<keyword evidence="7 8" id="KW-0472">Membrane</keyword>
<evidence type="ECO:0000313" key="9">
    <source>
        <dbReference type="EMBL" id="MDA3615389.1"/>
    </source>
</evidence>
<evidence type="ECO:0008006" key="11">
    <source>
        <dbReference type="Google" id="ProtNLM"/>
    </source>
</evidence>
<dbReference type="InterPro" id="IPR003445">
    <property type="entry name" value="Cat_transpt"/>
</dbReference>
<keyword evidence="10" id="KW-1185">Reference proteome</keyword>
<dbReference type="PANTHER" id="PTHR32024:SF1">
    <property type="entry name" value="KTR SYSTEM POTASSIUM UPTAKE PROTEIN B"/>
    <property type="match status" value="1"/>
</dbReference>
<feature type="transmembrane region" description="Helical" evidence="8">
    <location>
        <begin position="554"/>
        <end position="575"/>
    </location>
</feature>
<keyword evidence="6" id="KW-0406">Ion transport</keyword>
<gene>
    <name evidence="9" type="ORF">O3P16_11260</name>
</gene>
<evidence type="ECO:0000256" key="2">
    <source>
        <dbReference type="ARBA" id="ARBA00022448"/>
    </source>
</evidence>
<feature type="transmembrane region" description="Helical" evidence="8">
    <location>
        <begin position="42"/>
        <end position="63"/>
    </location>
</feature>
<feature type="transmembrane region" description="Helical" evidence="8">
    <location>
        <begin position="377"/>
        <end position="396"/>
    </location>
</feature>
<feature type="transmembrane region" description="Helical" evidence="8">
    <location>
        <begin position="324"/>
        <end position="347"/>
    </location>
</feature>
<evidence type="ECO:0000256" key="1">
    <source>
        <dbReference type="ARBA" id="ARBA00004651"/>
    </source>
</evidence>
<sequence length="592" mass="66647">MFIVKNIAEKILKYVNRSMLYISVFFSVLILIHNGFDSKNQVINYLHNSVVLAFYVLTALLVFRVVLKFMVDKRALFKSFGDFVTLFYFLIFSYVHVVSVIKFLDVLLINEWLYVGVFLLAVVEISRNFLFFDKYYFNPTMLFVLSFLGLVLLGTIFLMLPKVSSHQPLGFINALFMSTSSVCITGLTTVNVGTDLTHFGKIIIIILSQIGGLGIMTFTGFFGYFFTGMFSYKNHLMFSEFLGENKMSAVIKTLFKIIFITFFFEIIVAFLIYSSVSSSHFSNHYDHLFFSVFHAISSFCNAGFTTLPDGLEKSSLRFNYSFQIVLAISFILGGLGYIIVLNTYTYIKTKIIDLFSFVFRRNAMISRPWLMSFNTRFIFYISMLLVLVGTLGVFVLEYSGALQEHTSFFGKLSTAFFTGTTPRSAGLSVIPITSLSMPAVLFIILLMYIGASPGSTGGGIKNTTFAVAFLNTVNIIRGKERLEILGRQIAPESVQKAFAILFLSILYLGLTIFLLCITDPLIDFKSIVFEAFSAFSTVGLSLGITHQLSSAGKIVIVFAMFVGRVGMFTILVSMVKKAKSNNYQYPEEEIMF</sequence>
<dbReference type="Pfam" id="PF02386">
    <property type="entry name" value="TrkH"/>
    <property type="match status" value="1"/>
</dbReference>
<reference evidence="9 10" key="1">
    <citation type="submission" date="2022-12" db="EMBL/GenBank/DDBJ databases">
        <title>Chitinophagaceae gen. sp. nov., a new member of the family Chitinophagaceae, isolated from soil in a chemical factory.</title>
        <authorList>
            <person name="Ke Z."/>
        </authorList>
    </citation>
    <scope>NUCLEOTIDE SEQUENCE [LARGE SCALE GENOMIC DNA]</scope>
    <source>
        <strain evidence="9 10">LY-5</strain>
    </source>
</reference>
<feature type="transmembrane region" description="Helical" evidence="8">
    <location>
        <begin position="497"/>
        <end position="515"/>
    </location>
</feature>
<evidence type="ECO:0000256" key="4">
    <source>
        <dbReference type="ARBA" id="ARBA00022692"/>
    </source>
</evidence>
<feature type="transmembrane region" description="Helical" evidence="8">
    <location>
        <begin position="75"/>
        <end position="97"/>
    </location>
</feature>
<dbReference type="EMBL" id="JAQGEF010000012">
    <property type="protein sequence ID" value="MDA3615389.1"/>
    <property type="molecule type" value="Genomic_DNA"/>
</dbReference>
<keyword evidence="2" id="KW-0813">Transport</keyword>
<proteinExistence type="predicted"/>
<feature type="transmembrane region" description="Helical" evidence="8">
    <location>
        <begin position="135"/>
        <end position="159"/>
    </location>
</feature>
<evidence type="ECO:0000256" key="8">
    <source>
        <dbReference type="SAM" id="Phobius"/>
    </source>
</evidence>
<dbReference type="Proteomes" id="UP001210231">
    <property type="component" value="Unassembled WGS sequence"/>
</dbReference>
<name>A0ABT4ULA3_9BACT</name>
<feature type="transmembrane region" description="Helical" evidence="8">
    <location>
        <begin position="171"/>
        <end position="190"/>
    </location>
</feature>
<accession>A0ABT4ULA3</accession>
<protein>
    <recommendedName>
        <fullName evidence="11">ATPase</fullName>
    </recommendedName>
</protein>
<feature type="transmembrane region" description="Helical" evidence="8">
    <location>
        <begin position="20"/>
        <end position="36"/>
    </location>
</feature>
<evidence type="ECO:0000256" key="5">
    <source>
        <dbReference type="ARBA" id="ARBA00022989"/>
    </source>
</evidence>
<feature type="transmembrane region" description="Helical" evidence="8">
    <location>
        <begin position="247"/>
        <end position="273"/>
    </location>
</feature>
<organism evidence="9 10">
    <name type="scientific">Polluticaenibacter yanchengensis</name>
    <dbReference type="NCBI Taxonomy" id="3014562"/>
    <lineage>
        <taxon>Bacteria</taxon>
        <taxon>Pseudomonadati</taxon>
        <taxon>Bacteroidota</taxon>
        <taxon>Chitinophagia</taxon>
        <taxon>Chitinophagales</taxon>
        <taxon>Chitinophagaceae</taxon>
        <taxon>Polluticaenibacter</taxon>
    </lineage>
</organism>
<evidence type="ECO:0000313" key="10">
    <source>
        <dbReference type="Proteomes" id="UP001210231"/>
    </source>
</evidence>
<evidence type="ECO:0000256" key="7">
    <source>
        <dbReference type="ARBA" id="ARBA00023136"/>
    </source>
</evidence>
<evidence type="ECO:0000256" key="6">
    <source>
        <dbReference type="ARBA" id="ARBA00023065"/>
    </source>
</evidence>
<keyword evidence="3" id="KW-1003">Cell membrane</keyword>
<feature type="transmembrane region" description="Helical" evidence="8">
    <location>
        <begin position="285"/>
        <end position="304"/>
    </location>
</feature>
<comment type="subcellular location">
    <subcellularLocation>
        <location evidence="1">Cell membrane</location>
        <topology evidence="1">Multi-pass membrane protein</topology>
    </subcellularLocation>
</comment>
<evidence type="ECO:0000256" key="3">
    <source>
        <dbReference type="ARBA" id="ARBA00022475"/>
    </source>
</evidence>
<keyword evidence="4 8" id="KW-0812">Transmembrane</keyword>
<feature type="transmembrane region" description="Helical" evidence="8">
    <location>
        <begin position="202"/>
        <end position="227"/>
    </location>
</feature>
<dbReference type="RefSeq" id="WP_407031715.1">
    <property type="nucleotide sequence ID" value="NZ_JAQGEF010000012.1"/>
</dbReference>
<feature type="transmembrane region" description="Helical" evidence="8">
    <location>
        <begin position="103"/>
        <end position="123"/>
    </location>
</feature>
<comment type="caution">
    <text evidence="9">The sequence shown here is derived from an EMBL/GenBank/DDBJ whole genome shotgun (WGS) entry which is preliminary data.</text>
</comment>
<feature type="transmembrane region" description="Helical" evidence="8">
    <location>
        <begin position="425"/>
        <end position="448"/>
    </location>
</feature>